<dbReference type="SUPFAM" id="SSF54001">
    <property type="entry name" value="Cysteine proteinases"/>
    <property type="match status" value="1"/>
</dbReference>
<organism evidence="7 8">
    <name type="scientific">Gilliamella apicola</name>
    <dbReference type="NCBI Taxonomy" id="1196095"/>
    <lineage>
        <taxon>Bacteria</taxon>
        <taxon>Pseudomonadati</taxon>
        <taxon>Pseudomonadota</taxon>
        <taxon>Gammaproteobacteria</taxon>
        <taxon>Orbales</taxon>
        <taxon>Orbaceae</taxon>
        <taxon>Gilliamella</taxon>
    </lineage>
</organism>
<dbReference type="EMBL" id="VMHL01000006">
    <property type="protein sequence ID" value="TSJ87908.1"/>
    <property type="molecule type" value="Genomic_DNA"/>
</dbReference>
<keyword evidence="3" id="KW-0732">Signal</keyword>
<evidence type="ECO:0000256" key="2">
    <source>
        <dbReference type="ARBA" id="ARBA00022670"/>
    </source>
</evidence>
<dbReference type="PROSITE" id="PS51935">
    <property type="entry name" value="NLPC_P60"/>
    <property type="match status" value="1"/>
</dbReference>
<comment type="similarity">
    <text evidence="1">Belongs to the peptidase C40 family.</text>
</comment>
<sequence>MIKKDNRLLTKLRNNCGSVKKRFLISTIIFSLFVLFGCSSSQGQVSVKSDPLMLAKIDQHYKKWKKTPYRFGGTTLAGSDCSGLVMNFFKNRLAKTLPRSTAEQAKLGYKVTTPKAGDLVFFKTGRSRSGLHVGIYYADGKFLHASTSKGVIYSSLKEDYWKKHYWMTRRVIDTKVK</sequence>
<keyword evidence="4" id="KW-0378">Hydrolase</keyword>
<gene>
    <name evidence="7" type="ORF">FPQ14_11215</name>
</gene>
<keyword evidence="5" id="KW-0788">Thiol protease</keyword>
<evidence type="ECO:0000256" key="4">
    <source>
        <dbReference type="ARBA" id="ARBA00022801"/>
    </source>
</evidence>
<name>A0A556RG96_9GAMM</name>
<dbReference type="Proteomes" id="UP000319138">
    <property type="component" value="Unassembled WGS sequence"/>
</dbReference>
<evidence type="ECO:0000256" key="1">
    <source>
        <dbReference type="ARBA" id="ARBA00007074"/>
    </source>
</evidence>
<proteinExistence type="inferred from homology"/>
<dbReference type="GO" id="GO:0006508">
    <property type="term" value="P:proteolysis"/>
    <property type="evidence" value="ECO:0007669"/>
    <property type="project" value="UniProtKB-KW"/>
</dbReference>
<dbReference type="InterPro" id="IPR038765">
    <property type="entry name" value="Papain-like_cys_pep_sf"/>
</dbReference>
<keyword evidence="2" id="KW-0645">Protease</keyword>
<dbReference type="PANTHER" id="PTHR47360">
    <property type="entry name" value="MUREIN DD-ENDOPEPTIDASE MEPS/MUREIN LD-CARBOXYPEPTIDASE"/>
    <property type="match status" value="1"/>
</dbReference>
<dbReference type="Gene3D" id="3.90.1720.10">
    <property type="entry name" value="endopeptidase domain like (from Nostoc punctiforme)"/>
    <property type="match status" value="1"/>
</dbReference>
<dbReference type="PANTHER" id="PTHR47360:SF1">
    <property type="entry name" value="ENDOPEPTIDASE NLPC-RELATED"/>
    <property type="match status" value="1"/>
</dbReference>
<evidence type="ECO:0000256" key="5">
    <source>
        <dbReference type="ARBA" id="ARBA00022807"/>
    </source>
</evidence>
<comment type="caution">
    <text evidence="7">The sequence shown here is derived from an EMBL/GenBank/DDBJ whole genome shotgun (WGS) entry which is preliminary data.</text>
</comment>
<evidence type="ECO:0000256" key="3">
    <source>
        <dbReference type="ARBA" id="ARBA00022729"/>
    </source>
</evidence>
<reference evidence="7 8" key="1">
    <citation type="submission" date="2019-07" db="EMBL/GenBank/DDBJ databases">
        <title>Gilliamella genomes.</title>
        <authorList>
            <person name="Zheng H."/>
        </authorList>
    </citation>
    <scope>NUCLEOTIDE SEQUENCE [LARGE SCALE GENOMIC DNA]</scope>
    <source>
        <strain evidence="7 8">W8131</strain>
    </source>
</reference>
<evidence type="ECO:0000313" key="8">
    <source>
        <dbReference type="Proteomes" id="UP000319138"/>
    </source>
</evidence>
<protein>
    <submittedName>
        <fullName evidence="7">Endopeptidase</fullName>
    </submittedName>
</protein>
<accession>A0A556RG96</accession>
<dbReference type="Pfam" id="PF00877">
    <property type="entry name" value="NLPC_P60"/>
    <property type="match status" value="1"/>
</dbReference>
<dbReference type="InterPro" id="IPR000064">
    <property type="entry name" value="NLP_P60_dom"/>
</dbReference>
<dbReference type="AlphaFoldDB" id="A0A556RG96"/>
<feature type="domain" description="NlpC/P60" evidence="6">
    <location>
        <begin position="51"/>
        <end position="172"/>
    </location>
</feature>
<dbReference type="GO" id="GO:0008234">
    <property type="term" value="F:cysteine-type peptidase activity"/>
    <property type="evidence" value="ECO:0007669"/>
    <property type="project" value="UniProtKB-KW"/>
</dbReference>
<dbReference type="InterPro" id="IPR052062">
    <property type="entry name" value="Murein_DD/LD_carboxypeptidase"/>
</dbReference>
<evidence type="ECO:0000259" key="6">
    <source>
        <dbReference type="PROSITE" id="PS51935"/>
    </source>
</evidence>
<evidence type="ECO:0000313" key="7">
    <source>
        <dbReference type="EMBL" id="TSJ87908.1"/>
    </source>
</evidence>